<accession>A0A2P2P1K3</accession>
<sequence>MLDKLCISLTGEELEVVERLYLQAIKLEVEYFATQPVGKQSVLPFSLLQDPADSLLSIFCDFDMTCSAVDTSDILAEIAITSGQKVDTHGPDSQLTQLSSTDLRSTWSTLAVQYVGEHDRCVDSIIPSKTGLI</sequence>
<reference evidence="1" key="1">
    <citation type="submission" date="2018-02" db="EMBL/GenBank/DDBJ databases">
        <title>Rhizophora mucronata_Transcriptome.</title>
        <authorList>
            <person name="Meera S.P."/>
            <person name="Sreeshan A."/>
            <person name="Augustine A."/>
        </authorList>
    </citation>
    <scope>NUCLEOTIDE SEQUENCE</scope>
    <source>
        <tissue evidence="1">Leaf</tissue>
    </source>
</reference>
<dbReference type="InterPro" id="IPR050967">
    <property type="entry name" value="Thiamine_Salvage_TenA"/>
</dbReference>
<proteinExistence type="predicted"/>
<dbReference type="PANTHER" id="PTHR43198:SF9">
    <property type="entry name" value="AMINOPYRIMIDINE AMINOHYDROLASE, MITOCHONDRIAL ISOFORM X1-RELATED"/>
    <property type="match status" value="1"/>
</dbReference>
<dbReference type="AlphaFoldDB" id="A0A2P2P1K3"/>
<evidence type="ECO:0000313" key="1">
    <source>
        <dbReference type="EMBL" id="MBX48658.1"/>
    </source>
</evidence>
<name>A0A2P2P1K3_RHIMU</name>
<dbReference type="PANTHER" id="PTHR43198">
    <property type="entry name" value="BIFUNCTIONAL TH2 PROTEIN"/>
    <property type="match status" value="1"/>
</dbReference>
<dbReference type="GO" id="GO:0005829">
    <property type="term" value="C:cytosol"/>
    <property type="evidence" value="ECO:0007669"/>
    <property type="project" value="TreeGrafter"/>
</dbReference>
<protein>
    <submittedName>
        <fullName evidence="1">Uncharacterized protein</fullName>
    </submittedName>
</protein>
<organism evidence="1">
    <name type="scientific">Rhizophora mucronata</name>
    <name type="common">Asiatic mangrove</name>
    <dbReference type="NCBI Taxonomy" id="61149"/>
    <lineage>
        <taxon>Eukaryota</taxon>
        <taxon>Viridiplantae</taxon>
        <taxon>Streptophyta</taxon>
        <taxon>Embryophyta</taxon>
        <taxon>Tracheophyta</taxon>
        <taxon>Spermatophyta</taxon>
        <taxon>Magnoliopsida</taxon>
        <taxon>eudicotyledons</taxon>
        <taxon>Gunneridae</taxon>
        <taxon>Pentapetalae</taxon>
        <taxon>rosids</taxon>
        <taxon>fabids</taxon>
        <taxon>Malpighiales</taxon>
        <taxon>Rhizophoraceae</taxon>
        <taxon>Rhizophora</taxon>
    </lineage>
</organism>
<dbReference type="EMBL" id="GGEC01068174">
    <property type="protein sequence ID" value="MBX48658.1"/>
    <property type="molecule type" value="Transcribed_RNA"/>
</dbReference>